<feature type="compositionally biased region" description="Polar residues" evidence="1">
    <location>
        <begin position="9"/>
        <end position="19"/>
    </location>
</feature>
<accession>A0AAV7UXC4</accession>
<evidence type="ECO:0000313" key="2">
    <source>
        <dbReference type="EMBL" id="KAJ1193046.1"/>
    </source>
</evidence>
<feature type="compositionally biased region" description="Low complexity" evidence="1">
    <location>
        <begin position="109"/>
        <end position="124"/>
    </location>
</feature>
<sequence>MLQAEAAQPSATPVGTPSETKPGGRGDRGGEIPRRSCGPSHPAPGSGARRPAAAAQCALTLHSGAGSRRRRHPEHRGGTDSSRSPQHRRDLASTAALPGTSLRTPPASPAGSLSTLPASPASLPERPACITGSAARPTAPGSGACPQRCQEAPTPPVPQSLPDRSHWISGEDLIFAGARPPKPRKGNFFLHLKLRARGEWWESPARSSVSKTGALCPRGRGRPGCGRWTRDLLEPLSSNSRLVKGHLL</sequence>
<gene>
    <name evidence="2" type="ORF">NDU88_002352</name>
</gene>
<comment type="caution">
    <text evidence="2">The sequence shown here is derived from an EMBL/GenBank/DDBJ whole genome shotgun (WGS) entry which is preliminary data.</text>
</comment>
<dbReference type="AlphaFoldDB" id="A0AAV7UXC4"/>
<reference evidence="2" key="1">
    <citation type="journal article" date="2022" name="bioRxiv">
        <title>Sequencing and chromosome-scale assembly of the giantPleurodeles waltlgenome.</title>
        <authorList>
            <person name="Brown T."/>
            <person name="Elewa A."/>
            <person name="Iarovenko S."/>
            <person name="Subramanian E."/>
            <person name="Araus A.J."/>
            <person name="Petzold A."/>
            <person name="Susuki M."/>
            <person name="Suzuki K.-i.T."/>
            <person name="Hayashi T."/>
            <person name="Toyoda A."/>
            <person name="Oliveira C."/>
            <person name="Osipova E."/>
            <person name="Leigh N.D."/>
            <person name="Simon A."/>
            <person name="Yun M.H."/>
        </authorList>
    </citation>
    <scope>NUCLEOTIDE SEQUENCE</scope>
    <source>
        <strain evidence="2">20211129_DDA</strain>
        <tissue evidence="2">Liver</tissue>
    </source>
</reference>
<organism evidence="2 3">
    <name type="scientific">Pleurodeles waltl</name>
    <name type="common">Iberian ribbed newt</name>
    <dbReference type="NCBI Taxonomy" id="8319"/>
    <lineage>
        <taxon>Eukaryota</taxon>
        <taxon>Metazoa</taxon>
        <taxon>Chordata</taxon>
        <taxon>Craniata</taxon>
        <taxon>Vertebrata</taxon>
        <taxon>Euteleostomi</taxon>
        <taxon>Amphibia</taxon>
        <taxon>Batrachia</taxon>
        <taxon>Caudata</taxon>
        <taxon>Salamandroidea</taxon>
        <taxon>Salamandridae</taxon>
        <taxon>Pleurodelinae</taxon>
        <taxon>Pleurodeles</taxon>
    </lineage>
</organism>
<evidence type="ECO:0000313" key="3">
    <source>
        <dbReference type="Proteomes" id="UP001066276"/>
    </source>
</evidence>
<feature type="region of interest" description="Disordered" evidence="1">
    <location>
        <begin position="1"/>
        <end position="162"/>
    </location>
</feature>
<proteinExistence type="predicted"/>
<feature type="compositionally biased region" description="Basic and acidic residues" evidence="1">
    <location>
        <begin position="22"/>
        <end position="34"/>
    </location>
</feature>
<dbReference type="Proteomes" id="UP001066276">
    <property type="component" value="Chromosome 2_2"/>
</dbReference>
<evidence type="ECO:0000256" key="1">
    <source>
        <dbReference type="SAM" id="MobiDB-lite"/>
    </source>
</evidence>
<keyword evidence="3" id="KW-1185">Reference proteome</keyword>
<name>A0AAV7UXC4_PLEWA</name>
<protein>
    <submittedName>
        <fullName evidence="2">Uncharacterized protein</fullName>
    </submittedName>
</protein>
<feature type="compositionally biased region" description="Low complexity" evidence="1">
    <location>
        <begin position="43"/>
        <end position="55"/>
    </location>
</feature>
<dbReference type="EMBL" id="JANPWB010000004">
    <property type="protein sequence ID" value="KAJ1193046.1"/>
    <property type="molecule type" value="Genomic_DNA"/>
</dbReference>